<feature type="compositionally biased region" description="Acidic residues" evidence="1">
    <location>
        <begin position="239"/>
        <end position="251"/>
    </location>
</feature>
<evidence type="ECO:0000313" key="3">
    <source>
        <dbReference type="Proteomes" id="UP001085076"/>
    </source>
</evidence>
<dbReference type="Proteomes" id="UP001085076">
    <property type="component" value="Miscellaneous, Linkage group lg10"/>
</dbReference>
<dbReference type="OrthoDB" id="1958106at2759"/>
<reference evidence="2" key="2">
    <citation type="journal article" date="2022" name="Hortic Res">
        <title>The genome of Dioscorea zingiberensis sheds light on the biosynthesis, origin and evolution of the medicinally important diosgenin saponins.</title>
        <authorList>
            <person name="Li Y."/>
            <person name="Tan C."/>
            <person name="Li Z."/>
            <person name="Guo J."/>
            <person name="Li S."/>
            <person name="Chen X."/>
            <person name="Wang C."/>
            <person name="Dai X."/>
            <person name="Yang H."/>
            <person name="Song W."/>
            <person name="Hou L."/>
            <person name="Xu J."/>
            <person name="Tong Z."/>
            <person name="Xu A."/>
            <person name="Yuan X."/>
            <person name="Wang W."/>
            <person name="Yang Q."/>
            <person name="Chen L."/>
            <person name="Sun Z."/>
            <person name="Wang K."/>
            <person name="Pan B."/>
            <person name="Chen J."/>
            <person name="Bao Y."/>
            <person name="Liu F."/>
            <person name="Qi X."/>
            <person name="Gang D.R."/>
            <person name="Wen J."/>
            <person name="Li J."/>
        </authorList>
    </citation>
    <scope>NUCLEOTIDE SEQUENCE</scope>
    <source>
        <strain evidence="2">Dzin_1.0</strain>
    </source>
</reference>
<reference evidence="2" key="1">
    <citation type="submission" date="2021-03" db="EMBL/GenBank/DDBJ databases">
        <authorList>
            <person name="Li Z."/>
            <person name="Yang C."/>
        </authorList>
    </citation>
    <scope>NUCLEOTIDE SEQUENCE</scope>
    <source>
        <strain evidence="2">Dzin_1.0</strain>
        <tissue evidence="2">Leaf</tissue>
    </source>
</reference>
<keyword evidence="3" id="KW-1185">Reference proteome</keyword>
<gene>
    <name evidence="2" type="ORF">J5N97_030075</name>
</gene>
<sequence>MTSSTQEKCWILAEAEVAKKRASELDIEVVRLTEKTKKQDEEIQAGQRTAIEKQGMEMKRVLDAFAHLASNGLIPSFPSSTSTNGLATATSNDINESRFSHRRPPTLVHAVGSQRRRGRRGEDVERDVVHAVETAGNEEHEAGVKVAEPGERDGGEVLGGEWGYEVVAGDNGAEGGVGDGEPDVREEKWATSGWEMGDGRRAGVDFNDVSGPIRRQVEEDEGKLEDGQAYVVVRQDGIPADEAEDGGDGEGIEQRHFHYIEP</sequence>
<evidence type="ECO:0000313" key="2">
    <source>
        <dbReference type="EMBL" id="KAJ0962247.1"/>
    </source>
</evidence>
<protein>
    <submittedName>
        <fullName evidence="2">Uncharacterized protein</fullName>
    </submittedName>
</protein>
<comment type="caution">
    <text evidence="2">The sequence shown here is derived from an EMBL/GenBank/DDBJ whole genome shotgun (WGS) entry which is preliminary data.</text>
</comment>
<name>A0A9D5BX10_9LILI</name>
<evidence type="ECO:0000256" key="1">
    <source>
        <dbReference type="SAM" id="MobiDB-lite"/>
    </source>
</evidence>
<dbReference type="EMBL" id="JAGGNH010000010">
    <property type="protein sequence ID" value="KAJ0962247.1"/>
    <property type="molecule type" value="Genomic_DNA"/>
</dbReference>
<dbReference type="AlphaFoldDB" id="A0A9D5BX10"/>
<accession>A0A9D5BX10</accession>
<feature type="compositionally biased region" description="Basic and acidic residues" evidence="1">
    <location>
        <begin position="252"/>
        <end position="262"/>
    </location>
</feature>
<proteinExistence type="predicted"/>
<organism evidence="2 3">
    <name type="scientific">Dioscorea zingiberensis</name>
    <dbReference type="NCBI Taxonomy" id="325984"/>
    <lineage>
        <taxon>Eukaryota</taxon>
        <taxon>Viridiplantae</taxon>
        <taxon>Streptophyta</taxon>
        <taxon>Embryophyta</taxon>
        <taxon>Tracheophyta</taxon>
        <taxon>Spermatophyta</taxon>
        <taxon>Magnoliopsida</taxon>
        <taxon>Liliopsida</taxon>
        <taxon>Dioscoreales</taxon>
        <taxon>Dioscoreaceae</taxon>
        <taxon>Dioscorea</taxon>
    </lineage>
</organism>
<feature type="region of interest" description="Disordered" evidence="1">
    <location>
        <begin position="237"/>
        <end position="262"/>
    </location>
</feature>